<name>Q69LC5_ORYSJ</name>
<protein>
    <submittedName>
        <fullName evidence="3">Uncharacterized protein</fullName>
    </submittedName>
</protein>
<reference evidence="3" key="2">
    <citation type="submission" date="2002-10" db="EMBL/GenBank/DDBJ databases">
        <title>Oryza sativa nipponbare(GA3) genomic DNA, chromosome 7, BAC clone:OSJNBa0050F10.</title>
        <authorList>
            <person name="Sasaki T."/>
            <person name="Matsumoto T."/>
            <person name="Katayose Y."/>
        </authorList>
    </citation>
    <scope>NUCLEOTIDE SEQUENCE</scope>
</reference>
<feature type="region of interest" description="Disordered" evidence="1">
    <location>
        <begin position="1"/>
        <end position="71"/>
    </location>
</feature>
<gene>
    <name evidence="3" type="ORF">OSJNBa0050F10.33</name>
    <name evidence="2" type="ORF">P0496D04.6</name>
</gene>
<feature type="compositionally biased region" description="Gly residues" evidence="1">
    <location>
        <begin position="31"/>
        <end position="44"/>
    </location>
</feature>
<dbReference type="Proteomes" id="UP000000763">
    <property type="component" value="Chromosome 7"/>
</dbReference>
<reference evidence="4" key="3">
    <citation type="journal article" date="2005" name="Nature">
        <title>The map-based sequence of the rice genome.</title>
        <authorList>
            <consortium name="International rice genome sequencing project (IRGSP)"/>
            <person name="Matsumoto T."/>
            <person name="Wu J."/>
            <person name="Kanamori H."/>
            <person name="Katayose Y."/>
            <person name="Fujisawa M."/>
            <person name="Namiki N."/>
            <person name="Mizuno H."/>
            <person name="Yamamoto K."/>
            <person name="Antonio B.A."/>
            <person name="Baba T."/>
            <person name="Sakata K."/>
            <person name="Nagamura Y."/>
            <person name="Aoki H."/>
            <person name="Arikawa K."/>
            <person name="Arita K."/>
            <person name="Bito T."/>
            <person name="Chiden Y."/>
            <person name="Fujitsuka N."/>
            <person name="Fukunaka R."/>
            <person name="Hamada M."/>
            <person name="Harada C."/>
            <person name="Hayashi A."/>
            <person name="Hijishita S."/>
            <person name="Honda M."/>
            <person name="Hosokawa S."/>
            <person name="Ichikawa Y."/>
            <person name="Idonuma A."/>
            <person name="Iijima M."/>
            <person name="Ikeda M."/>
            <person name="Ikeno M."/>
            <person name="Ito K."/>
            <person name="Ito S."/>
            <person name="Ito T."/>
            <person name="Ito Y."/>
            <person name="Ito Y."/>
            <person name="Iwabuchi A."/>
            <person name="Kamiya K."/>
            <person name="Karasawa W."/>
            <person name="Kurita K."/>
            <person name="Katagiri S."/>
            <person name="Kikuta A."/>
            <person name="Kobayashi H."/>
            <person name="Kobayashi N."/>
            <person name="Machita K."/>
            <person name="Maehara T."/>
            <person name="Masukawa M."/>
            <person name="Mizubayashi T."/>
            <person name="Mukai Y."/>
            <person name="Nagasaki H."/>
            <person name="Nagata Y."/>
            <person name="Naito S."/>
            <person name="Nakashima M."/>
            <person name="Nakama Y."/>
            <person name="Nakamichi Y."/>
            <person name="Nakamura M."/>
            <person name="Meguro A."/>
            <person name="Negishi M."/>
            <person name="Ohta I."/>
            <person name="Ohta T."/>
            <person name="Okamoto M."/>
            <person name="Ono N."/>
            <person name="Saji S."/>
            <person name="Sakaguchi M."/>
            <person name="Sakai K."/>
            <person name="Shibata M."/>
            <person name="Shimokawa T."/>
            <person name="Song J."/>
            <person name="Takazaki Y."/>
            <person name="Terasawa K."/>
            <person name="Tsugane M."/>
            <person name="Tsuji K."/>
            <person name="Ueda S."/>
            <person name="Waki K."/>
            <person name="Yamagata H."/>
            <person name="Yamamoto M."/>
            <person name="Yamamoto S."/>
            <person name="Yamane H."/>
            <person name="Yoshiki S."/>
            <person name="Yoshihara R."/>
            <person name="Yukawa K."/>
            <person name="Zhong H."/>
            <person name="Yano M."/>
            <person name="Yuan Q."/>
            <person name="Ouyang S."/>
            <person name="Liu J."/>
            <person name="Jones K.M."/>
            <person name="Gansberger K."/>
            <person name="Moffat K."/>
            <person name="Hill J."/>
            <person name="Bera J."/>
            <person name="Fadrosh D."/>
            <person name="Jin S."/>
            <person name="Johri S."/>
            <person name="Kim M."/>
            <person name="Overton L."/>
            <person name="Reardon M."/>
            <person name="Tsitrin T."/>
            <person name="Vuong H."/>
            <person name="Weaver B."/>
            <person name="Ciecko A."/>
            <person name="Tallon L."/>
            <person name="Jackson J."/>
            <person name="Pai G."/>
            <person name="Aken S.V."/>
            <person name="Utterback T."/>
            <person name="Reidmuller S."/>
            <person name="Feldblyum T."/>
            <person name="Hsiao J."/>
            <person name="Zismann V."/>
            <person name="Iobst S."/>
            <person name="de Vazeille A.R."/>
            <person name="Buell C.R."/>
            <person name="Ying K."/>
            <person name="Li Y."/>
            <person name="Lu T."/>
            <person name="Huang Y."/>
            <person name="Zhao Q."/>
            <person name="Feng Q."/>
            <person name="Zhang L."/>
            <person name="Zhu J."/>
            <person name="Weng Q."/>
            <person name="Mu J."/>
            <person name="Lu Y."/>
            <person name="Fan D."/>
            <person name="Liu Y."/>
            <person name="Guan J."/>
            <person name="Zhang Y."/>
            <person name="Yu S."/>
            <person name="Liu X."/>
            <person name="Zhang Y."/>
            <person name="Hong G."/>
            <person name="Han B."/>
            <person name="Choisne N."/>
            <person name="Demange N."/>
            <person name="Orjeda G."/>
            <person name="Samain S."/>
            <person name="Cattolico L."/>
            <person name="Pelletier E."/>
            <person name="Couloux A."/>
            <person name="Segurens B."/>
            <person name="Wincker P."/>
            <person name="D'Hont A."/>
            <person name="Scarpelli C."/>
            <person name="Weissenbach J."/>
            <person name="Salanoubat M."/>
            <person name="Quetier F."/>
            <person name="Yu Y."/>
            <person name="Kim H.R."/>
            <person name="Rambo T."/>
            <person name="Currie J."/>
            <person name="Collura K."/>
            <person name="Luo M."/>
            <person name="Yang T."/>
            <person name="Ammiraju J.S.S."/>
            <person name="Engler F."/>
            <person name="Soderlund C."/>
            <person name="Wing R.A."/>
            <person name="Palmer L.E."/>
            <person name="de la Bastide M."/>
            <person name="Spiegel L."/>
            <person name="Nascimento L."/>
            <person name="Zutavern T."/>
            <person name="O'Shaughnessy A."/>
            <person name="Dike S."/>
            <person name="Dedhia N."/>
            <person name="Preston R."/>
            <person name="Balija V."/>
            <person name="McCombie W.R."/>
            <person name="Chow T."/>
            <person name="Chen H."/>
            <person name="Chung M."/>
            <person name="Chen C."/>
            <person name="Shaw J."/>
            <person name="Wu H."/>
            <person name="Hsiao K."/>
            <person name="Chao Y."/>
            <person name="Chu M."/>
            <person name="Cheng C."/>
            <person name="Hour A."/>
            <person name="Lee P."/>
            <person name="Lin S."/>
            <person name="Lin Y."/>
            <person name="Liou J."/>
            <person name="Liu S."/>
            <person name="Hsing Y."/>
            <person name="Raghuvanshi S."/>
            <person name="Mohanty A."/>
            <person name="Bharti A.K."/>
            <person name="Gaur A."/>
            <person name="Gupta V."/>
            <person name="Kumar D."/>
            <person name="Ravi V."/>
            <person name="Vij S."/>
            <person name="Kapur A."/>
            <person name="Khurana P."/>
            <person name="Khurana P."/>
            <person name="Khurana J.P."/>
            <person name="Tyagi A.K."/>
            <person name="Gaikwad K."/>
            <person name="Singh A."/>
            <person name="Dalal V."/>
            <person name="Srivastava S."/>
            <person name="Dixit A."/>
            <person name="Pal A.K."/>
            <person name="Ghazi I.A."/>
            <person name="Yadav M."/>
            <person name="Pandit A."/>
            <person name="Bhargava A."/>
            <person name="Sureshbabu K."/>
            <person name="Batra K."/>
            <person name="Sharma T.R."/>
            <person name="Mohapatra T."/>
            <person name="Singh N.K."/>
            <person name="Messing J."/>
            <person name="Nelson A.B."/>
            <person name="Fuks G."/>
            <person name="Kavchok S."/>
            <person name="Keizer G."/>
            <person name="Linton E."/>
            <person name="Llaca V."/>
            <person name="Song R."/>
            <person name="Tanyolac B."/>
            <person name="Young S."/>
            <person name="Ho-Il K."/>
            <person name="Hahn J.H."/>
            <person name="Sangsakoo G."/>
            <person name="Vanavichit A."/>
            <person name="de Mattos Luiz.A.T."/>
            <person name="Zimmer P.D."/>
            <person name="Malone G."/>
            <person name="Dellagostin O."/>
            <person name="de Oliveira A.C."/>
            <person name="Bevan M."/>
            <person name="Bancroft I."/>
            <person name="Minx P."/>
            <person name="Cordum H."/>
            <person name="Wilson R."/>
            <person name="Cheng Z."/>
            <person name="Jin W."/>
            <person name="Jiang J."/>
            <person name="Leong S.A."/>
            <person name="Iwama H."/>
            <person name="Gojobori T."/>
            <person name="Itoh T."/>
            <person name="Niimura Y."/>
            <person name="Fujii Y."/>
            <person name="Habara T."/>
            <person name="Sakai H."/>
            <person name="Sato Y."/>
            <person name="Wilson G."/>
            <person name="Kumar K."/>
            <person name="McCouch S."/>
            <person name="Juretic N."/>
            <person name="Hoen D."/>
            <person name="Wright S."/>
            <person name="Bruskiewich R."/>
            <person name="Bureau T."/>
            <person name="Miyao A."/>
            <person name="Hirochika H."/>
            <person name="Nishikawa T."/>
            <person name="Kadowaki K."/>
            <person name="Sugiura M."/>
            <person name="Burr B."/>
            <person name="Sasaki T."/>
        </authorList>
    </citation>
    <scope>NUCLEOTIDE SEQUENCE [LARGE SCALE GENOMIC DNA]</scope>
    <source>
        <strain evidence="4">cv. Nipponbare</strain>
    </source>
</reference>
<evidence type="ECO:0000313" key="2">
    <source>
        <dbReference type="EMBL" id="BAD30778.1"/>
    </source>
</evidence>
<proteinExistence type="predicted"/>
<sequence length="126" mass="13206">MAALMLRTTSSSVPTPPTPAENRAPRQGWPGAVGGGSMATGEGRGAQRPSATLPLGSKAGATAFPDDLDPRGLAAAAPLARRPVGLARRRSGCRRPAGFARRRSPPLLADCRAGERERRVIEKRDE</sequence>
<evidence type="ECO:0000256" key="1">
    <source>
        <dbReference type="SAM" id="MobiDB-lite"/>
    </source>
</evidence>
<evidence type="ECO:0000313" key="4">
    <source>
        <dbReference type="Proteomes" id="UP000000763"/>
    </source>
</evidence>
<accession>Q69LC5</accession>
<evidence type="ECO:0000313" key="3">
    <source>
        <dbReference type="EMBL" id="BAD31798.1"/>
    </source>
</evidence>
<dbReference type="AlphaFoldDB" id="Q69LC5"/>
<dbReference type="EMBL" id="AP004670">
    <property type="protein sequence ID" value="BAD30778.1"/>
    <property type="molecule type" value="Genomic_DNA"/>
</dbReference>
<reference evidence="2" key="1">
    <citation type="submission" date="2002-01" db="EMBL/GenBank/DDBJ databases">
        <title>Oryza sativa nipponbare(GA3) genomic DNA, chromosome 7, PAC clone:P0496D04.</title>
        <authorList>
            <person name="Sasaki T."/>
            <person name="Matsumoto T."/>
            <person name="Yamamoto K."/>
        </authorList>
    </citation>
    <scope>NUCLEOTIDE SEQUENCE</scope>
</reference>
<reference evidence="4" key="4">
    <citation type="journal article" date="2008" name="Nucleic Acids Res.">
        <title>The rice annotation project database (RAP-DB): 2008 update.</title>
        <authorList>
            <consortium name="The rice annotation project (RAP)"/>
        </authorList>
    </citation>
    <scope>GENOME REANNOTATION</scope>
    <source>
        <strain evidence="4">cv. Nipponbare</strain>
    </source>
</reference>
<dbReference type="EMBL" id="AP005840">
    <property type="protein sequence ID" value="BAD31798.1"/>
    <property type="molecule type" value="Genomic_DNA"/>
</dbReference>
<organism evidence="3 4">
    <name type="scientific">Oryza sativa subsp. japonica</name>
    <name type="common">Rice</name>
    <dbReference type="NCBI Taxonomy" id="39947"/>
    <lineage>
        <taxon>Eukaryota</taxon>
        <taxon>Viridiplantae</taxon>
        <taxon>Streptophyta</taxon>
        <taxon>Embryophyta</taxon>
        <taxon>Tracheophyta</taxon>
        <taxon>Spermatophyta</taxon>
        <taxon>Magnoliopsida</taxon>
        <taxon>Liliopsida</taxon>
        <taxon>Poales</taxon>
        <taxon>Poaceae</taxon>
        <taxon>BOP clade</taxon>
        <taxon>Oryzoideae</taxon>
        <taxon>Oryzeae</taxon>
        <taxon>Oryzinae</taxon>
        <taxon>Oryza</taxon>
        <taxon>Oryza sativa</taxon>
    </lineage>
</organism>